<gene>
    <name evidence="1" type="primary">Smc3</name>
    <name evidence="1" type="ORF">T02_12157</name>
</gene>
<comment type="caution">
    <text evidence="1">The sequence shown here is derived from an EMBL/GenBank/DDBJ whole genome shotgun (WGS) entry which is preliminary data.</text>
</comment>
<keyword evidence="2" id="KW-1185">Reference proteome</keyword>
<dbReference type="InterPro" id="IPR027417">
    <property type="entry name" value="P-loop_NTPase"/>
</dbReference>
<dbReference type="Proteomes" id="UP000054721">
    <property type="component" value="Unassembled WGS sequence"/>
</dbReference>
<dbReference type="STRING" id="6335.A0A0V1LEF9"/>
<reference evidence="1" key="1">
    <citation type="submission" date="2015-05" db="EMBL/GenBank/DDBJ databases">
        <title>Evolution of Trichinella species and genotypes.</title>
        <authorList>
            <person name="Korhonen P.K."/>
            <person name="Edoardo P."/>
            <person name="Giuseppe L.R."/>
            <person name="Gasser R.B."/>
        </authorList>
    </citation>
    <scope>NUCLEOTIDE SEQUENCE [LARGE SCALE GENOMIC DNA]</scope>
    <source>
        <strain evidence="1">ISS10</strain>
    </source>
</reference>
<sequence length="95" mass="11044">MQCFPAVVLKTNSNVYKTGFRSYRDQTIVEPFSSKHNVIAIQFVLSDEFSHLRVEQRQSLLHEGTGPRVLQAFVEIVFDNSDYRLPVSIDFFIFK</sequence>
<evidence type="ECO:0000313" key="1">
    <source>
        <dbReference type="EMBL" id="KRZ57897.1"/>
    </source>
</evidence>
<dbReference type="Gene3D" id="3.40.50.300">
    <property type="entry name" value="P-loop containing nucleotide triphosphate hydrolases"/>
    <property type="match status" value="1"/>
</dbReference>
<protein>
    <submittedName>
        <fullName evidence="1">Structural maintenance of chromosomes protein 3</fullName>
    </submittedName>
</protein>
<dbReference type="AlphaFoldDB" id="A0A0V1LEF9"/>
<proteinExistence type="predicted"/>
<dbReference type="EMBL" id="JYDW01000067">
    <property type="protein sequence ID" value="KRZ57897.1"/>
    <property type="molecule type" value="Genomic_DNA"/>
</dbReference>
<dbReference type="PANTHER" id="PTHR43977">
    <property type="entry name" value="STRUCTURAL MAINTENANCE OF CHROMOSOMES PROTEIN 3"/>
    <property type="match status" value="1"/>
</dbReference>
<name>A0A0V1LEF9_9BILA</name>
<dbReference type="OrthoDB" id="431497at2759"/>
<organism evidence="1 2">
    <name type="scientific">Trichinella nativa</name>
    <dbReference type="NCBI Taxonomy" id="6335"/>
    <lineage>
        <taxon>Eukaryota</taxon>
        <taxon>Metazoa</taxon>
        <taxon>Ecdysozoa</taxon>
        <taxon>Nematoda</taxon>
        <taxon>Enoplea</taxon>
        <taxon>Dorylaimia</taxon>
        <taxon>Trichinellida</taxon>
        <taxon>Trichinellidae</taxon>
        <taxon>Trichinella</taxon>
    </lineage>
</organism>
<evidence type="ECO:0000313" key="2">
    <source>
        <dbReference type="Proteomes" id="UP000054721"/>
    </source>
</evidence>
<accession>A0A0V1LEF9</accession>